<evidence type="ECO:0000313" key="2">
    <source>
        <dbReference type="EMBL" id="GMN45980.1"/>
    </source>
</evidence>
<dbReference type="GO" id="GO:0016846">
    <property type="term" value="F:carbon-sulfur lyase activity"/>
    <property type="evidence" value="ECO:0007669"/>
    <property type="project" value="InterPro"/>
</dbReference>
<gene>
    <name evidence="2" type="ORF">TIFTF001_015166</name>
</gene>
<evidence type="ECO:0000259" key="1">
    <source>
        <dbReference type="Pfam" id="PF04864"/>
    </source>
</evidence>
<keyword evidence="3" id="KW-1185">Reference proteome</keyword>
<dbReference type="Gene3D" id="3.40.640.10">
    <property type="entry name" value="Type I PLP-dependent aspartate aminotransferase-like (Major domain)"/>
    <property type="match status" value="1"/>
</dbReference>
<accession>A0AA88A5C0</accession>
<proteinExistence type="predicted"/>
<dbReference type="InterPro" id="IPR015421">
    <property type="entry name" value="PyrdxlP-dep_Trfase_major"/>
</dbReference>
<organism evidence="2 3">
    <name type="scientific">Ficus carica</name>
    <name type="common">Common fig</name>
    <dbReference type="NCBI Taxonomy" id="3494"/>
    <lineage>
        <taxon>Eukaryota</taxon>
        <taxon>Viridiplantae</taxon>
        <taxon>Streptophyta</taxon>
        <taxon>Embryophyta</taxon>
        <taxon>Tracheophyta</taxon>
        <taxon>Spermatophyta</taxon>
        <taxon>Magnoliopsida</taxon>
        <taxon>eudicotyledons</taxon>
        <taxon>Gunneridae</taxon>
        <taxon>Pentapetalae</taxon>
        <taxon>rosids</taxon>
        <taxon>fabids</taxon>
        <taxon>Rosales</taxon>
        <taxon>Moraceae</taxon>
        <taxon>Ficeae</taxon>
        <taxon>Ficus</taxon>
    </lineage>
</organism>
<dbReference type="Pfam" id="PF04864">
    <property type="entry name" value="Alliinase_C"/>
    <property type="match status" value="1"/>
</dbReference>
<comment type="caution">
    <text evidence="2">The sequence shown here is derived from an EMBL/GenBank/DDBJ whole genome shotgun (WGS) entry which is preliminary data.</text>
</comment>
<dbReference type="EMBL" id="BTGU01000021">
    <property type="protein sequence ID" value="GMN45980.1"/>
    <property type="molecule type" value="Genomic_DNA"/>
</dbReference>
<dbReference type="AlphaFoldDB" id="A0AA88A5C0"/>
<name>A0AA88A5C0_FICCA</name>
<dbReference type="InterPro" id="IPR015424">
    <property type="entry name" value="PyrdxlP-dep_Trfase"/>
</dbReference>
<dbReference type="SUPFAM" id="SSF53383">
    <property type="entry name" value="PLP-dependent transferases"/>
    <property type="match status" value="1"/>
</dbReference>
<feature type="domain" description="Alliinase C-terminal" evidence="1">
    <location>
        <begin position="2"/>
        <end position="71"/>
    </location>
</feature>
<dbReference type="InterPro" id="IPR006948">
    <property type="entry name" value="Alliinase_C"/>
</dbReference>
<reference evidence="2" key="1">
    <citation type="submission" date="2023-07" db="EMBL/GenBank/DDBJ databases">
        <title>draft genome sequence of fig (Ficus carica).</title>
        <authorList>
            <person name="Takahashi T."/>
            <person name="Nishimura K."/>
        </authorList>
    </citation>
    <scope>NUCLEOTIDE SEQUENCE</scope>
</reference>
<dbReference type="Proteomes" id="UP001187192">
    <property type="component" value="Unassembled WGS sequence"/>
</dbReference>
<dbReference type="Gramene" id="FCD_00018075-RA">
    <property type="protein sequence ID" value="FCD_00018075-RA:cds"/>
    <property type="gene ID" value="FCD_00018075"/>
</dbReference>
<evidence type="ECO:0000313" key="3">
    <source>
        <dbReference type="Proteomes" id="UP001187192"/>
    </source>
</evidence>
<protein>
    <recommendedName>
        <fullName evidence="1">Alliinase C-terminal domain-containing protein</fullName>
    </recommendedName>
</protein>
<sequence>MGEKTTIVIPGWQSMRYFSDIRSTCWFLEPEFAKQVVRLHKVVGNAETGGRHIVVGSGSSKLYLAALYACLRTCSVNLVN</sequence>